<dbReference type="GO" id="GO:0006635">
    <property type="term" value="P:fatty acid beta-oxidation"/>
    <property type="evidence" value="ECO:0007669"/>
    <property type="project" value="TreeGrafter"/>
</dbReference>
<dbReference type="NCBIfam" id="TIGR01930">
    <property type="entry name" value="AcCoA-C-Actrans"/>
    <property type="match status" value="1"/>
</dbReference>
<dbReference type="EC" id="2.3.1.9" evidence="7"/>
<keyword evidence="3 4" id="KW-0012">Acyltransferase</keyword>
<dbReference type="RefSeq" id="WP_109274450.1">
    <property type="nucleotide sequence ID" value="NZ_QFKX01000001.1"/>
</dbReference>
<evidence type="ECO:0000256" key="2">
    <source>
        <dbReference type="ARBA" id="ARBA00022679"/>
    </source>
</evidence>
<dbReference type="PIRSF" id="PIRSF000429">
    <property type="entry name" value="Ac-CoA_Ac_transf"/>
    <property type="match status" value="1"/>
</dbReference>
<evidence type="ECO:0000256" key="4">
    <source>
        <dbReference type="RuleBase" id="RU003557"/>
    </source>
</evidence>
<gene>
    <name evidence="7" type="ORF">DEO23_02740</name>
</gene>
<dbReference type="CDD" id="cd00751">
    <property type="entry name" value="thiolase"/>
    <property type="match status" value="1"/>
</dbReference>
<dbReference type="InterPro" id="IPR020616">
    <property type="entry name" value="Thiolase_N"/>
</dbReference>
<sequence>MPDEAVIIAARRTPIATRGRALADLRVEQLVGPVLQVVSADASAALGHGLHPADVVLGNCTGPGGNPARVSALAAGLGPEVTGATVDRQCGSGLAAIIDAATAIGAGDERPRLAGGVESASTAPVRSIDGVTYARAPFAPAGRPDPDMPAAADELARHDGIDRARQDAYAARSHRRARSAHESGRFDAELVPLGSATDDDAIGRAEALLPRLTPLAADGTVTAGTATRISDGAAAVALLPRRAAPGVPGLAIRGHAVVGCDPALPGVGAAPAITAALERAGVGIDQIAAVEIVEAFAAQVLAVLGRLDLADDDPRVCADGGALALGHPWGASGAVSVVRLFSRLVRGGARPGTLGVAAASVGGGMGVAAVVEVVA</sequence>
<dbReference type="GO" id="GO:0010124">
    <property type="term" value="P:phenylacetate catabolic process"/>
    <property type="evidence" value="ECO:0007669"/>
    <property type="project" value="TreeGrafter"/>
</dbReference>
<protein>
    <submittedName>
        <fullName evidence="7">Acetyl-CoA C-acyltransferase</fullName>
        <ecNumber evidence="7">2.3.1.9</ecNumber>
    </submittedName>
</protein>
<evidence type="ECO:0000313" key="7">
    <source>
        <dbReference type="EMBL" id="PWH07564.1"/>
    </source>
</evidence>
<feature type="domain" description="Thiolase C-terminal" evidence="6">
    <location>
        <begin position="252"/>
        <end position="372"/>
    </location>
</feature>
<dbReference type="Pfam" id="PF02803">
    <property type="entry name" value="Thiolase_C"/>
    <property type="match status" value="1"/>
</dbReference>
<evidence type="ECO:0000313" key="8">
    <source>
        <dbReference type="Proteomes" id="UP000245590"/>
    </source>
</evidence>
<accession>A0A2U2RP75</accession>
<evidence type="ECO:0000259" key="5">
    <source>
        <dbReference type="Pfam" id="PF00108"/>
    </source>
</evidence>
<keyword evidence="8" id="KW-1185">Reference proteome</keyword>
<dbReference type="OrthoDB" id="1402717at2"/>
<name>A0A2U2RP75_9MICO</name>
<dbReference type="GO" id="GO:0005737">
    <property type="term" value="C:cytoplasm"/>
    <property type="evidence" value="ECO:0007669"/>
    <property type="project" value="UniProtKB-ARBA"/>
</dbReference>
<evidence type="ECO:0000259" key="6">
    <source>
        <dbReference type="Pfam" id="PF02803"/>
    </source>
</evidence>
<reference evidence="7 8" key="1">
    <citation type="submission" date="2018-05" db="EMBL/GenBank/DDBJ databases">
        <title>Brachybacterium sp. M1HQ-2T, whole genome shotgun sequence.</title>
        <authorList>
            <person name="Tuo L."/>
        </authorList>
    </citation>
    <scope>NUCLEOTIDE SEQUENCE [LARGE SCALE GENOMIC DNA]</scope>
    <source>
        <strain evidence="7 8">M1HQ-2</strain>
    </source>
</reference>
<evidence type="ECO:0000256" key="3">
    <source>
        <dbReference type="ARBA" id="ARBA00023315"/>
    </source>
</evidence>
<dbReference type="GO" id="GO:0003985">
    <property type="term" value="F:acetyl-CoA C-acetyltransferase activity"/>
    <property type="evidence" value="ECO:0007669"/>
    <property type="project" value="UniProtKB-EC"/>
</dbReference>
<dbReference type="Pfam" id="PF00108">
    <property type="entry name" value="Thiolase_N"/>
    <property type="match status" value="1"/>
</dbReference>
<dbReference type="EMBL" id="QFKX01000001">
    <property type="protein sequence ID" value="PWH07564.1"/>
    <property type="molecule type" value="Genomic_DNA"/>
</dbReference>
<dbReference type="InterPro" id="IPR016039">
    <property type="entry name" value="Thiolase-like"/>
</dbReference>
<dbReference type="InterPro" id="IPR002155">
    <property type="entry name" value="Thiolase"/>
</dbReference>
<dbReference type="Gene3D" id="3.40.47.10">
    <property type="match status" value="2"/>
</dbReference>
<comment type="caution">
    <text evidence="7">The sequence shown here is derived from an EMBL/GenBank/DDBJ whole genome shotgun (WGS) entry which is preliminary data.</text>
</comment>
<dbReference type="SUPFAM" id="SSF53901">
    <property type="entry name" value="Thiolase-like"/>
    <property type="match status" value="2"/>
</dbReference>
<organism evidence="7 8">
    <name type="scientific">Brachybacterium endophyticum</name>
    <dbReference type="NCBI Taxonomy" id="2182385"/>
    <lineage>
        <taxon>Bacteria</taxon>
        <taxon>Bacillati</taxon>
        <taxon>Actinomycetota</taxon>
        <taxon>Actinomycetes</taxon>
        <taxon>Micrococcales</taxon>
        <taxon>Dermabacteraceae</taxon>
        <taxon>Brachybacterium</taxon>
    </lineage>
</organism>
<dbReference type="AlphaFoldDB" id="A0A2U2RP75"/>
<dbReference type="InterPro" id="IPR020617">
    <property type="entry name" value="Thiolase_C"/>
</dbReference>
<proteinExistence type="inferred from homology"/>
<dbReference type="InterPro" id="IPR050215">
    <property type="entry name" value="Thiolase-like_sf_Thiolase"/>
</dbReference>
<dbReference type="PANTHER" id="PTHR43853:SF3">
    <property type="entry name" value="ACETYL-COA C-ACETYLTRANSFERASE YHFS-RELATED"/>
    <property type="match status" value="1"/>
</dbReference>
<dbReference type="PANTHER" id="PTHR43853">
    <property type="entry name" value="3-KETOACYL-COA THIOLASE, PEROXISOMAL"/>
    <property type="match status" value="1"/>
</dbReference>
<keyword evidence="2 4" id="KW-0808">Transferase</keyword>
<comment type="similarity">
    <text evidence="1 4">Belongs to the thiolase-like superfamily. Thiolase family.</text>
</comment>
<evidence type="ECO:0000256" key="1">
    <source>
        <dbReference type="ARBA" id="ARBA00010982"/>
    </source>
</evidence>
<feature type="domain" description="Thiolase N-terminal" evidence="5">
    <location>
        <begin position="6"/>
        <end position="240"/>
    </location>
</feature>
<dbReference type="Proteomes" id="UP000245590">
    <property type="component" value="Unassembled WGS sequence"/>
</dbReference>